<feature type="compositionally biased region" description="Low complexity" evidence="2">
    <location>
        <begin position="264"/>
        <end position="288"/>
    </location>
</feature>
<evidence type="ECO:0000259" key="4">
    <source>
        <dbReference type="Pfam" id="PF00823"/>
    </source>
</evidence>
<dbReference type="STRING" id="2017.SAMN05444320_102575"/>
<organism evidence="5 6">
    <name type="scientific">Streptoalloteichus hindustanus</name>
    <dbReference type="NCBI Taxonomy" id="2017"/>
    <lineage>
        <taxon>Bacteria</taxon>
        <taxon>Bacillati</taxon>
        <taxon>Actinomycetota</taxon>
        <taxon>Actinomycetes</taxon>
        <taxon>Pseudonocardiales</taxon>
        <taxon>Pseudonocardiaceae</taxon>
        <taxon>Streptoalloteichus</taxon>
    </lineage>
</organism>
<dbReference type="InterPro" id="IPR038332">
    <property type="entry name" value="PPE_sf"/>
</dbReference>
<dbReference type="SUPFAM" id="SSF140459">
    <property type="entry name" value="PE/PPE dimer-like"/>
    <property type="match status" value="1"/>
</dbReference>
<feature type="transmembrane region" description="Helical" evidence="3">
    <location>
        <begin position="164"/>
        <end position="197"/>
    </location>
</feature>
<dbReference type="Gene3D" id="1.20.1260.20">
    <property type="entry name" value="PPE superfamily"/>
    <property type="match status" value="1"/>
</dbReference>
<comment type="similarity">
    <text evidence="1">Belongs to the mycobacterial PPE family.</text>
</comment>
<dbReference type="AlphaFoldDB" id="A0A1M4Z3I0"/>
<evidence type="ECO:0000313" key="5">
    <source>
        <dbReference type="EMBL" id="SHF12156.1"/>
    </source>
</evidence>
<accession>A0A1M4Z3I0</accession>
<proteinExistence type="inferred from homology"/>
<evidence type="ECO:0000256" key="1">
    <source>
        <dbReference type="ARBA" id="ARBA00010652"/>
    </source>
</evidence>
<protein>
    <submittedName>
        <fullName evidence="5">PPE family protein</fullName>
    </submittedName>
</protein>
<keyword evidence="6" id="KW-1185">Reference proteome</keyword>
<dbReference type="Pfam" id="PF00823">
    <property type="entry name" value="PPE"/>
    <property type="match status" value="1"/>
</dbReference>
<evidence type="ECO:0000256" key="2">
    <source>
        <dbReference type="SAM" id="MobiDB-lite"/>
    </source>
</evidence>
<keyword evidence="3" id="KW-1133">Transmembrane helix</keyword>
<feature type="compositionally biased region" description="Gly residues" evidence="2">
    <location>
        <begin position="233"/>
        <end position="245"/>
    </location>
</feature>
<sequence length="412" mass="41828">MGSAVETGTGGALGGLFGGLFRIVTDAAKAFAANVAEARKHARADDQYVTAGTHWDGYSHKALFKMVWQNAEPGQVESVADTWRRQGVDIERRAEELRQSLAGLMRYWSGSAADEATNTVLRNASWLSELGATTTQMARPIDDAAGALRAAQQQMPAPPGGFNWASLAGGAAAGMAFGGPIGAGIGAVLGGIGSVFGGRSKKRKLKRWAVQTMQRFESAAVGVDNSTPAFRGPGKGTGGDGGGLGPRQPGDGVGRLPTIPVLPRVPGSPGGTTPSRTGSRGDSGSVSTIPSFASSPDGRWSALTSGYGSGSGFGLDGQKFGLGGSGGGGARPGAGLGTGALPIGGLPLGGFGPAGRDALRTARPGAGAAGMPWATTGAQRRDEEDKEHRRRFPFEDDLFEVDEKTAPPVIGG</sequence>
<gene>
    <name evidence="5" type="ORF">SAMN05444320_102575</name>
</gene>
<evidence type="ECO:0000256" key="3">
    <source>
        <dbReference type="SAM" id="Phobius"/>
    </source>
</evidence>
<dbReference type="InterPro" id="IPR000030">
    <property type="entry name" value="PPE_dom"/>
</dbReference>
<feature type="region of interest" description="Disordered" evidence="2">
    <location>
        <begin position="360"/>
        <end position="412"/>
    </location>
</feature>
<reference evidence="5 6" key="1">
    <citation type="submission" date="2016-11" db="EMBL/GenBank/DDBJ databases">
        <authorList>
            <person name="Jaros S."/>
            <person name="Januszkiewicz K."/>
            <person name="Wedrychowicz H."/>
        </authorList>
    </citation>
    <scope>NUCLEOTIDE SEQUENCE [LARGE SCALE GENOMIC DNA]</scope>
    <source>
        <strain evidence="5 6">DSM 44523</strain>
    </source>
</reference>
<dbReference type="EMBL" id="FQVN01000002">
    <property type="protein sequence ID" value="SHF12156.1"/>
    <property type="molecule type" value="Genomic_DNA"/>
</dbReference>
<evidence type="ECO:0000313" key="6">
    <source>
        <dbReference type="Proteomes" id="UP000184501"/>
    </source>
</evidence>
<name>A0A1M4Z3I0_STRHI</name>
<dbReference type="Proteomes" id="UP000184501">
    <property type="component" value="Unassembled WGS sequence"/>
</dbReference>
<keyword evidence="3" id="KW-0812">Transmembrane</keyword>
<feature type="domain" description="PPE" evidence="4">
    <location>
        <begin position="72"/>
        <end position="159"/>
    </location>
</feature>
<keyword evidence="3" id="KW-0472">Membrane</keyword>
<feature type="region of interest" description="Disordered" evidence="2">
    <location>
        <begin position="224"/>
        <end position="298"/>
    </location>
</feature>